<dbReference type="EMBL" id="VJMH01007544">
    <property type="protein sequence ID" value="KAF0682347.1"/>
    <property type="molecule type" value="Genomic_DNA"/>
</dbReference>
<sequence length="101" mass="11487">MQQSKPSPLAWRLMGPANPLPPHLVFQIAMWIEAAPTFTSFLEALDGDRGLLEPFWQHYQVVQDSTTWWPKLQLKTMDSTSYMVIAAIAKHYTDVVILSGE</sequence>
<reference evidence="2 3" key="1">
    <citation type="submission" date="2019-03" db="EMBL/GenBank/DDBJ databases">
        <authorList>
            <person name="Gaulin E."/>
            <person name="Dumas B."/>
        </authorList>
    </citation>
    <scope>NUCLEOTIDE SEQUENCE [LARGE SCALE GENOMIC DNA]</scope>
    <source>
        <strain evidence="2">CBS 568.67</strain>
    </source>
</reference>
<dbReference type="Proteomes" id="UP000332933">
    <property type="component" value="Unassembled WGS sequence"/>
</dbReference>
<name>A0A485LTF8_9STRA</name>
<evidence type="ECO:0000313" key="2">
    <source>
        <dbReference type="EMBL" id="VFU02153.1"/>
    </source>
</evidence>
<keyword evidence="3" id="KW-1185">Reference proteome</keyword>
<reference evidence="1" key="2">
    <citation type="submission" date="2019-06" db="EMBL/GenBank/DDBJ databases">
        <title>Genomics analysis of Aphanomyces spp. identifies a new class of oomycete effector associated with host adaptation.</title>
        <authorList>
            <person name="Gaulin E."/>
        </authorList>
    </citation>
    <scope>NUCLEOTIDE SEQUENCE</scope>
    <source>
        <strain evidence="1">CBS 578.67</strain>
    </source>
</reference>
<dbReference type="AlphaFoldDB" id="A0A485LTF8"/>
<protein>
    <submittedName>
        <fullName evidence="2">Aste57867_25530 protein</fullName>
    </submittedName>
</protein>
<evidence type="ECO:0000313" key="1">
    <source>
        <dbReference type="EMBL" id="KAF0682347.1"/>
    </source>
</evidence>
<evidence type="ECO:0000313" key="3">
    <source>
        <dbReference type="Proteomes" id="UP000332933"/>
    </source>
</evidence>
<proteinExistence type="predicted"/>
<accession>A0A485LTF8</accession>
<organism evidence="2 3">
    <name type="scientific">Aphanomyces stellatus</name>
    <dbReference type="NCBI Taxonomy" id="120398"/>
    <lineage>
        <taxon>Eukaryota</taxon>
        <taxon>Sar</taxon>
        <taxon>Stramenopiles</taxon>
        <taxon>Oomycota</taxon>
        <taxon>Saprolegniomycetes</taxon>
        <taxon>Saprolegniales</taxon>
        <taxon>Verrucalvaceae</taxon>
        <taxon>Aphanomyces</taxon>
    </lineage>
</organism>
<dbReference type="EMBL" id="CAADRA010007570">
    <property type="protein sequence ID" value="VFU02153.1"/>
    <property type="molecule type" value="Genomic_DNA"/>
</dbReference>
<gene>
    <name evidence="2" type="primary">Aste57867_25530</name>
    <name evidence="1" type="ORF">As57867_025451</name>
    <name evidence="2" type="ORF">ASTE57867_25530</name>
</gene>